<keyword evidence="3" id="KW-1185">Reference proteome</keyword>
<feature type="non-terminal residue" evidence="2">
    <location>
        <position position="1"/>
    </location>
</feature>
<dbReference type="AlphaFoldDB" id="A0A699ZB52"/>
<name>A0A699ZB52_HAELA</name>
<dbReference type="EMBL" id="BLLF01001531">
    <property type="protein sequence ID" value="GFH19853.1"/>
    <property type="molecule type" value="Genomic_DNA"/>
</dbReference>
<proteinExistence type="predicted"/>
<accession>A0A699ZB52</accession>
<evidence type="ECO:0000256" key="1">
    <source>
        <dbReference type="SAM" id="MobiDB-lite"/>
    </source>
</evidence>
<gene>
    <name evidence="2" type="ORF">HaLaN_16875</name>
</gene>
<protein>
    <submittedName>
        <fullName evidence="2">Uncharacterized protein</fullName>
    </submittedName>
</protein>
<sequence>MDQRTMAVARKYWELAGVVHKLGKGGYVRANEGGQIRWSQPSSSHQRLTTVASGGGRGGPCSDVTARCSSARGSKQLRLSVHR</sequence>
<dbReference type="Proteomes" id="UP000485058">
    <property type="component" value="Unassembled WGS sequence"/>
</dbReference>
<feature type="region of interest" description="Disordered" evidence="1">
    <location>
        <begin position="36"/>
        <end position="67"/>
    </location>
</feature>
<organism evidence="2 3">
    <name type="scientific">Haematococcus lacustris</name>
    <name type="common">Green alga</name>
    <name type="synonym">Haematococcus pluvialis</name>
    <dbReference type="NCBI Taxonomy" id="44745"/>
    <lineage>
        <taxon>Eukaryota</taxon>
        <taxon>Viridiplantae</taxon>
        <taxon>Chlorophyta</taxon>
        <taxon>core chlorophytes</taxon>
        <taxon>Chlorophyceae</taxon>
        <taxon>CS clade</taxon>
        <taxon>Chlamydomonadales</taxon>
        <taxon>Haematococcaceae</taxon>
        <taxon>Haematococcus</taxon>
    </lineage>
</organism>
<evidence type="ECO:0000313" key="2">
    <source>
        <dbReference type="EMBL" id="GFH19853.1"/>
    </source>
</evidence>
<reference evidence="2 3" key="1">
    <citation type="submission" date="2020-02" db="EMBL/GenBank/DDBJ databases">
        <title>Draft genome sequence of Haematococcus lacustris strain NIES-144.</title>
        <authorList>
            <person name="Morimoto D."/>
            <person name="Nakagawa S."/>
            <person name="Yoshida T."/>
            <person name="Sawayama S."/>
        </authorList>
    </citation>
    <scope>NUCLEOTIDE SEQUENCE [LARGE SCALE GENOMIC DNA]</scope>
    <source>
        <strain evidence="2 3">NIES-144</strain>
    </source>
</reference>
<feature type="compositionally biased region" description="Polar residues" evidence="1">
    <location>
        <begin position="37"/>
        <end position="52"/>
    </location>
</feature>
<evidence type="ECO:0000313" key="3">
    <source>
        <dbReference type="Proteomes" id="UP000485058"/>
    </source>
</evidence>
<comment type="caution">
    <text evidence="2">The sequence shown here is derived from an EMBL/GenBank/DDBJ whole genome shotgun (WGS) entry which is preliminary data.</text>
</comment>